<accession>A0A1C4EL56</accession>
<dbReference type="SUPFAM" id="SSF54909">
    <property type="entry name" value="Dimeric alpha+beta barrel"/>
    <property type="match status" value="1"/>
</dbReference>
<organism evidence="1 2">
    <name type="scientific">Chitinophaga costaii</name>
    <dbReference type="NCBI Taxonomy" id="1335309"/>
    <lineage>
        <taxon>Bacteria</taxon>
        <taxon>Pseudomonadati</taxon>
        <taxon>Bacteroidota</taxon>
        <taxon>Chitinophagia</taxon>
        <taxon>Chitinophagales</taxon>
        <taxon>Chitinophagaceae</taxon>
        <taxon>Chitinophaga</taxon>
    </lineage>
</organism>
<dbReference type="Gene3D" id="3.30.70.100">
    <property type="match status" value="1"/>
</dbReference>
<dbReference type="OrthoDB" id="9804891at2"/>
<protein>
    <submittedName>
        <fullName evidence="1">Quinol monooxygenase YgiN</fullName>
    </submittedName>
</protein>
<keyword evidence="1" id="KW-0503">Monooxygenase</keyword>
<gene>
    <name evidence="1" type="ORF">GA0116948_1099</name>
</gene>
<keyword evidence="2" id="KW-1185">Reference proteome</keyword>
<evidence type="ECO:0000313" key="2">
    <source>
        <dbReference type="Proteomes" id="UP000242818"/>
    </source>
</evidence>
<reference evidence="1 2" key="1">
    <citation type="submission" date="2016-08" db="EMBL/GenBank/DDBJ databases">
        <authorList>
            <person name="Seilhamer J.J."/>
        </authorList>
    </citation>
    <scope>NUCLEOTIDE SEQUENCE [LARGE SCALE GENOMIC DNA]</scope>
    <source>
        <strain evidence="1 2">A37T2</strain>
    </source>
</reference>
<dbReference type="InterPro" id="IPR011008">
    <property type="entry name" value="Dimeric_a/b-barrel"/>
</dbReference>
<keyword evidence="1" id="KW-0560">Oxidoreductase</keyword>
<dbReference type="AlphaFoldDB" id="A0A1C4EL56"/>
<dbReference type="RefSeq" id="WP_089712879.1">
    <property type="nucleotide sequence ID" value="NZ_FMAR01000009.1"/>
</dbReference>
<dbReference type="GO" id="GO:0004497">
    <property type="term" value="F:monooxygenase activity"/>
    <property type="evidence" value="ECO:0007669"/>
    <property type="project" value="UniProtKB-KW"/>
</dbReference>
<dbReference type="EMBL" id="FMAR01000009">
    <property type="protein sequence ID" value="SCC44359.1"/>
    <property type="molecule type" value="Genomic_DNA"/>
</dbReference>
<name>A0A1C4EL56_9BACT</name>
<evidence type="ECO:0000313" key="1">
    <source>
        <dbReference type="EMBL" id="SCC44359.1"/>
    </source>
</evidence>
<proteinExistence type="predicted"/>
<dbReference type="Proteomes" id="UP000242818">
    <property type="component" value="Unassembled WGS sequence"/>
</dbReference>
<sequence>MITKALLARLEAKPGKEQEVETFLKGALPLVQDEKGTIHWFAIKFGTSTFGIFDTFSGEEGQQAHLSGAVAKALMDQAPNLFSTPPDIALLDVFAVK</sequence>